<keyword evidence="2" id="KW-1185">Reference proteome</keyword>
<dbReference type="EMBL" id="CP017812">
    <property type="protein sequence ID" value="AOZ73470.1"/>
    <property type="molecule type" value="Genomic_DNA"/>
</dbReference>
<evidence type="ECO:0008006" key="3">
    <source>
        <dbReference type="Google" id="ProtNLM"/>
    </source>
</evidence>
<accession>A0A1D9MMU7</accession>
<reference evidence="1 2" key="1">
    <citation type="submission" date="2016-10" db="EMBL/GenBank/DDBJ databases">
        <title>Actinomyces aegypiusis sp. nov., isolated from the Aegypius monachus in Qinghai Tibet Plateau China.</title>
        <authorList>
            <person name="Wang Y."/>
        </authorList>
    </citation>
    <scope>NUCLEOTIDE SEQUENCE [LARGE SCALE GENOMIC DNA]</scope>
    <source>
        <strain evidence="1 2">VUL4_3</strain>
    </source>
</reference>
<dbReference type="Pfam" id="PF11452">
    <property type="entry name" value="DUF3000"/>
    <property type="match status" value="1"/>
</dbReference>
<organism evidence="1 2">
    <name type="scientific">Boudabousia tangfeifanii</name>
    <dbReference type="NCBI Taxonomy" id="1912795"/>
    <lineage>
        <taxon>Bacteria</taxon>
        <taxon>Bacillati</taxon>
        <taxon>Actinomycetota</taxon>
        <taxon>Actinomycetes</taxon>
        <taxon>Actinomycetales</taxon>
        <taxon>Actinomycetaceae</taxon>
        <taxon>Boudabousia</taxon>
    </lineage>
</organism>
<dbReference type="AlphaFoldDB" id="A0A1D9MMU7"/>
<proteinExistence type="predicted"/>
<evidence type="ECO:0000313" key="2">
    <source>
        <dbReference type="Proteomes" id="UP000176288"/>
    </source>
</evidence>
<dbReference type="KEGG" id="avu:BK816_04645"/>
<dbReference type="InterPro" id="IPR021555">
    <property type="entry name" value="DUF3000"/>
</dbReference>
<evidence type="ECO:0000313" key="1">
    <source>
        <dbReference type="EMBL" id="AOZ73470.1"/>
    </source>
</evidence>
<protein>
    <recommendedName>
        <fullName evidence="3">Enoyl-CoA hydratase</fullName>
    </recommendedName>
</protein>
<dbReference type="Proteomes" id="UP000176288">
    <property type="component" value="Chromosome"/>
</dbReference>
<dbReference type="STRING" id="1912795.BK816_04645"/>
<gene>
    <name evidence="1" type="ORF">BK816_04645</name>
</gene>
<sequence>MFTEVPAPKTLAPYAAALSLASKQTEDENPLIHGRLVILYDPQGQEAWQGDFRLVMMLHAQTDQEMASDPVIKRVAWDWLHEALDATGADASLLTGTVTVESSESFGSLRSMGEQAYLEVRASWSPGSANLGPQIEAWAQLAQLCSGKEPTSQLVPIRDLSHS</sequence>
<name>A0A1D9MMU7_9ACTO</name>